<gene>
    <name evidence="2" type="ORF">BFJ63_vAg17849</name>
</gene>
<proteinExistence type="predicted"/>
<organism evidence="2 3">
    <name type="scientific">Fusarium oxysporum f. sp. narcissi</name>
    <dbReference type="NCBI Taxonomy" id="451672"/>
    <lineage>
        <taxon>Eukaryota</taxon>
        <taxon>Fungi</taxon>
        <taxon>Dikarya</taxon>
        <taxon>Ascomycota</taxon>
        <taxon>Pezizomycotina</taxon>
        <taxon>Sordariomycetes</taxon>
        <taxon>Hypocreomycetidae</taxon>
        <taxon>Hypocreales</taxon>
        <taxon>Nectriaceae</taxon>
        <taxon>Fusarium</taxon>
        <taxon>Fusarium oxysporum species complex</taxon>
    </lineage>
</organism>
<dbReference type="PANTHER" id="PTHR33112">
    <property type="entry name" value="DOMAIN PROTEIN, PUTATIVE-RELATED"/>
    <property type="match status" value="1"/>
</dbReference>
<dbReference type="Pfam" id="PF06985">
    <property type="entry name" value="HET"/>
    <property type="match status" value="1"/>
</dbReference>
<dbReference type="InterPro" id="IPR010730">
    <property type="entry name" value="HET"/>
</dbReference>
<dbReference type="PANTHER" id="PTHR33112:SF1">
    <property type="entry name" value="HETEROKARYON INCOMPATIBILITY DOMAIN-CONTAINING PROTEIN"/>
    <property type="match status" value="1"/>
</dbReference>
<dbReference type="EMBL" id="MQTW01000703">
    <property type="protein sequence ID" value="RYC79273.1"/>
    <property type="molecule type" value="Genomic_DNA"/>
</dbReference>
<accession>A0A4Q2V4P7</accession>
<comment type="caution">
    <text evidence="2">The sequence shown here is derived from an EMBL/GenBank/DDBJ whole genome shotgun (WGS) entry which is preliminary data.</text>
</comment>
<protein>
    <recommendedName>
        <fullName evidence="1">Heterokaryon incompatibility domain-containing protein</fullName>
    </recommendedName>
</protein>
<evidence type="ECO:0000313" key="2">
    <source>
        <dbReference type="EMBL" id="RYC79273.1"/>
    </source>
</evidence>
<reference evidence="2 3" key="1">
    <citation type="submission" date="2016-12" db="EMBL/GenBank/DDBJ databases">
        <title>Draft genome sequence of Fusarium oxysporum causing rot on Narcissus.</title>
        <authorList>
            <person name="Armitage A.D."/>
            <person name="Taylor A."/>
            <person name="Clarkson J.P."/>
            <person name="Harrison R.J."/>
            <person name="Jackson A.C."/>
        </authorList>
    </citation>
    <scope>NUCLEOTIDE SEQUENCE [LARGE SCALE GENOMIC DNA]</scope>
    <source>
        <strain evidence="2 3">N139</strain>
    </source>
</reference>
<dbReference type="AlphaFoldDB" id="A0A4Q2V4P7"/>
<sequence>MEAPELSATFCSWCQQLDDTLLDAERDDIPTTGKSIVIIGPRVRNTECNICRFFLAHSAEYKKRYNLHIRLFDRIQQPHLNSSMFTPKRFLSVIRQNKRLRYDSDIKEEIIQQGIIMLAPRQGPITSEISLLNPTRIDYRQLLSLMAHCKGCHDVCRQRVDCDYDLPYIKLIDCTDCRIVRGDPGMVYLALSYVWGQATKTQQTGNSTIKEQQPNREFSFESAPLTVRDAIMVVRNLGMKYLWVDQYCINQDDDQEKELMIGRMDEIYEHAEATIVAVYGDNAESGLPGVSIPRIPQPRLQTPRWQFTSSCPPIKTVINRSIWATRGWTYQEARLSRRCLFFTKHQVYLVCQRATCSEALPTKSQDDWISVLLNSSRLDHRLFGRSINIGGALFWDRCVFSPKRLTYGNDTLNAFRGILRRSPFVSFWGVPIIPLPARMDANIGFALGLLWCRRPEWSVDRHLVVPVSDEPVGRRVNFPTWSWTSMSTEVFNDGYGGQSVFGAYLNGISKETNTNHAGVRFWIMLGGNYMPLNDAVSHREKLIPEGKNSQRLLVEGNLVRLCREYGKGHRVHNYQHLDLMFFATFDMRPYPANKCQEVLVEDALVLINWTDSQRQTQRRFVMMLLEWVEEGVAERRGLVSNYRDEYSAEILSQIPTARKTFILK</sequence>
<feature type="domain" description="Heterokaryon incompatibility" evidence="1">
    <location>
        <begin position="188"/>
        <end position="332"/>
    </location>
</feature>
<name>A0A4Q2V4P7_FUSOX</name>
<evidence type="ECO:0000259" key="1">
    <source>
        <dbReference type="Pfam" id="PF06985"/>
    </source>
</evidence>
<dbReference type="Proteomes" id="UP000290540">
    <property type="component" value="Unassembled WGS sequence"/>
</dbReference>
<evidence type="ECO:0000313" key="3">
    <source>
        <dbReference type="Proteomes" id="UP000290540"/>
    </source>
</evidence>